<reference evidence="1" key="2">
    <citation type="journal article" date="2021" name="Genome Biol. Evol.">
        <title>Developing a high-quality reference genome for a parasitic bivalve with doubly uniparental inheritance (Bivalvia: Unionida).</title>
        <authorList>
            <person name="Smith C.H."/>
        </authorList>
    </citation>
    <scope>NUCLEOTIDE SEQUENCE</scope>
    <source>
        <strain evidence="1">CHS0354</strain>
        <tissue evidence="1">Mantle</tissue>
    </source>
</reference>
<evidence type="ECO:0000313" key="2">
    <source>
        <dbReference type="Proteomes" id="UP001195483"/>
    </source>
</evidence>
<accession>A0AAE0SRR8</accession>
<proteinExistence type="predicted"/>
<reference evidence="1" key="1">
    <citation type="journal article" date="2021" name="Genome Biol. Evol.">
        <title>A High-Quality Reference Genome for a Parasitic Bivalve with Doubly Uniparental Inheritance (Bivalvia: Unionida).</title>
        <authorList>
            <person name="Smith C.H."/>
        </authorList>
    </citation>
    <scope>NUCLEOTIDE SEQUENCE</scope>
    <source>
        <strain evidence="1">CHS0354</strain>
    </source>
</reference>
<comment type="caution">
    <text evidence="1">The sequence shown here is derived from an EMBL/GenBank/DDBJ whole genome shotgun (WGS) entry which is preliminary data.</text>
</comment>
<protein>
    <submittedName>
        <fullName evidence="1">Uncharacterized protein</fullName>
    </submittedName>
</protein>
<evidence type="ECO:0000313" key="1">
    <source>
        <dbReference type="EMBL" id="KAK3596814.1"/>
    </source>
</evidence>
<gene>
    <name evidence="1" type="ORF">CHS0354_036654</name>
</gene>
<organism evidence="1 2">
    <name type="scientific">Potamilus streckersoni</name>
    <dbReference type="NCBI Taxonomy" id="2493646"/>
    <lineage>
        <taxon>Eukaryota</taxon>
        <taxon>Metazoa</taxon>
        <taxon>Spiralia</taxon>
        <taxon>Lophotrochozoa</taxon>
        <taxon>Mollusca</taxon>
        <taxon>Bivalvia</taxon>
        <taxon>Autobranchia</taxon>
        <taxon>Heteroconchia</taxon>
        <taxon>Palaeoheterodonta</taxon>
        <taxon>Unionida</taxon>
        <taxon>Unionoidea</taxon>
        <taxon>Unionidae</taxon>
        <taxon>Ambleminae</taxon>
        <taxon>Lampsilini</taxon>
        <taxon>Potamilus</taxon>
    </lineage>
</organism>
<keyword evidence="2" id="KW-1185">Reference proteome</keyword>
<dbReference type="Proteomes" id="UP001195483">
    <property type="component" value="Unassembled WGS sequence"/>
</dbReference>
<dbReference type="EMBL" id="JAEAOA010002144">
    <property type="protein sequence ID" value="KAK3596814.1"/>
    <property type="molecule type" value="Genomic_DNA"/>
</dbReference>
<dbReference type="AlphaFoldDB" id="A0AAE0SRR8"/>
<reference evidence="1" key="3">
    <citation type="submission" date="2023-05" db="EMBL/GenBank/DDBJ databases">
        <authorList>
            <person name="Smith C.H."/>
        </authorList>
    </citation>
    <scope>NUCLEOTIDE SEQUENCE</scope>
    <source>
        <strain evidence="1">CHS0354</strain>
        <tissue evidence="1">Mantle</tissue>
    </source>
</reference>
<name>A0AAE0SRR8_9BIVA</name>
<sequence length="286" mass="31499">MVTAEFMINEEFNIKVLPKVENILLNKTDVSFMLNTDTKELLVGDEETTNVVFSCSISDDKGNDVSSTVLVCIKTDDNDENNIADECNETVLSSALVVKSIPISVRNDEVITNEEFNIVVIPKVEIIVPCKTNVPFVFSNDTNELLFVDENIIPDGKGNVVPSTVLVVIKTDDNDENNIADECNETVLSSALVVKSIPVSVRNDEVITNEEFNIVVIPKVEIIVPCKTNVPFVFNNDTNELLFVDENIIPDGKGNVVPSTVLVVIKTDDNDENNIAMILSCLLHLL</sequence>